<evidence type="ECO:0000256" key="4">
    <source>
        <dbReference type="ARBA" id="ARBA00023002"/>
    </source>
</evidence>
<dbReference type="GO" id="GO:0005737">
    <property type="term" value="C:cytoplasm"/>
    <property type="evidence" value="ECO:0007669"/>
    <property type="project" value="UniProtKB-SubCell"/>
</dbReference>
<accession>A0A1M6GMX7</accession>
<dbReference type="PANTHER" id="PTHR44085">
    <property type="entry name" value="SEPIAPTERIN REDUCTASE"/>
    <property type="match status" value="1"/>
</dbReference>
<dbReference type="SUPFAM" id="SSF51735">
    <property type="entry name" value="NAD(P)-binding Rossmann-fold domains"/>
    <property type="match status" value="1"/>
</dbReference>
<dbReference type="GO" id="GO:0004757">
    <property type="term" value="F:sepiapterin reductase (NADP+) activity"/>
    <property type="evidence" value="ECO:0007669"/>
    <property type="project" value="TreeGrafter"/>
</dbReference>
<keyword evidence="4" id="KW-0560">Oxidoreductase</keyword>
<comment type="subcellular location">
    <subcellularLocation>
        <location evidence="1">Cytoplasm</location>
    </subcellularLocation>
</comment>
<evidence type="ECO:0000256" key="2">
    <source>
        <dbReference type="ARBA" id="ARBA00022490"/>
    </source>
</evidence>
<organism evidence="5 6">
    <name type="scientific">Tessaracoccus bendigoensis DSM 12906</name>
    <dbReference type="NCBI Taxonomy" id="1123357"/>
    <lineage>
        <taxon>Bacteria</taxon>
        <taxon>Bacillati</taxon>
        <taxon>Actinomycetota</taxon>
        <taxon>Actinomycetes</taxon>
        <taxon>Propionibacteriales</taxon>
        <taxon>Propionibacteriaceae</taxon>
        <taxon>Tessaracoccus</taxon>
    </lineage>
</organism>
<protein>
    <submittedName>
        <fullName evidence="5">NADP-dependent 3-hydroxy acid dehydrogenase YdfG</fullName>
    </submittedName>
</protein>
<keyword evidence="6" id="KW-1185">Reference proteome</keyword>
<keyword evidence="3" id="KW-0521">NADP</keyword>
<evidence type="ECO:0000313" key="6">
    <source>
        <dbReference type="Proteomes" id="UP000184512"/>
    </source>
</evidence>
<evidence type="ECO:0000313" key="5">
    <source>
        <dbReference type="EMBL" id="SHJ11325.1"/>
    </source>
</evidence>
<dbReference type="STRING" id="1123357.SAMN02745244_01748"/>
<reference evidence="5 6" key="1">
    <citation type="submission" date="2016-11" db="EMBL/GenBank/DDBJ databases">
        <authorList>
            <person name="Jaros S."/>
            <person name="Januszkiewicz K."/>
            <person name="Wedrychowicz H."/>
        </authorList>
    </citation>
    <scope>NUCLEOTIDE SEQUENCE [LARGE SCALE GENOMIC DNA]</scope>
    <source>
        <strain evidence="5 6">DSM 12906</strain>
    </source>
</reference>
<proteinExistence type="predicted"/>
<sequence>MTLKAIVTGHSRGLGAALATELEARGWSVLGISRSTGEALDLSDPTALAAWLGSNTLRDFLKGADEVLLINNAGLLGPATVAGAQDAAAVTTAVNVNVTAPILLTNAVLATRPEGVPTRVVHVSSGAGRRPIAGWSVYCATKAAVDQHALTVAAEALPGVRIAAIAPGVVDTGMQAEIRASDDFPGREGFVELKEGGKLLSPREAASRLLAIALGDDFGTEVLTRI</sequence>
<dbReference type="RefSeq" id="WP_073187191.1">
    <property type="nucleotide sequence ID" value="NZ_FQZG01000027.1"/>
</dbReference>
<evidence type="ECO:0000256" key="3">
    <source>
        <dbReference type="ARBA" id="ARBA00022857"/>
    </source>
</evidence>
<dbReference type="Proteomes" id="UP000184512">
    <property type="component" value="Unassembled WGS sequence"/>
</dbReference>
<dbReference type="InterPro" id="IPR036291">
    <property type="entry name" value="NAD(P)-bd_dom_sf"/>
</dbReference>
<name>A0A1M6GMX7_9ACTN</name>
<dbReference type="OrthoDB" id="9794387at2"/>
<dbReference type="PANTHER" id="PTHR44085:SF2">
    <property type="entry name" value="SEPIAPTERIN REDUCTASE"/>
    <property type="match status" value="1"/>
</dbReference>
<dbReference type="GO" id="GO:0006729">
    <property type="term" value="P:tetrahydrobiopterin biosynthetic process"/>
    <property type="evidence" value="ECO:0007669"/>
    <property type="project" value="TreeGrafter"/>
</dbReference>
<dbReference type="InterPro" id="IPR051721">
    <property type="entry name" value="Biopterin_syn/organic_redct"/>
</dbReference>
<dbReference type="Gene3D" id="3.40.50.720">
    <property type="entry name" value="NAD(P)-binding Rossmann-like Domain"/>
    <property type="match status" value="1"/>
</dbReference>
<dbReference type="AlphaFoldDB" id="A0A1M6GMX7"/>
<keyword evidence="2" id="KW-0963">Cytoplasm</keyword>
<dbReference type="EMBL" id="FQZG01000027">
    <property type="protein sequence ID" value="SHJ11325.1"/>
    <property type="molecule type" value="Genomic_DNA"/>
</dbReference>
<dbReference type="InterPro" id="IPR002347">
    <property type="entry name" value="SDR_fam"/>
</dbReference>
<dbReference type="Pfam" id="PF00106">
    <property type="entry name" value="adh_short"/>
    <property type="match status" value="1"/>
</dbReference>
<evidence type="ECO:0000256" key="1">
    <source>
        <dbReference type="ARBA" id="ARBA00004496"/>
    </source>
</evidence>
<dbReference type="PRINTS" id="PR00081">
    <property type="entry name" value="GDHRDH"/>
</dbReference>
<gene>
    <name evidence="5" type="ORF">SAMN02745244_01748</name>
</gene>